<evidence type="ECO:0000256" key="3">
    <source>
        <dbReference type="ARBA" id="ARBA00022691"/>
    </source>
</evidence>
<dbReference type="InterPro" id="IPR020598">
    <property type="entry name" value="rRNA_Ade_methylase_Trfase_N"/>
</dbReference>
<dbReference type="Gene3D" id="3.40.50.150">
    <property type="entry name" value="Vaccinia Virus protein VP39"/>
    <property type="match status" value="1"/>
</dbReference>
<proteinExistence type="predicted"/>
<feature type="domain" description="Ribosomal RNA adenine methylase transferase N-terminal" evidence="4">
    <location>
        <begin position="30"/>
        <end position="195"/>
    </location>
</feature>
<keyword evidence="3" id="KW-0949">S-adenosyl-L-methionine</keyword>
<dbReference type="CDD" id="cd02440">
    <property type="entry name" value="AdoMet_MTases"/>
    <property type="match status" value="1"/>
</dbReference>
<sequence length="201" mass="21798">MQQNSGAAFLQRFIKNPAQVGAIAPTSPAVSRRLAEPIPATGDPLVVELGPGDGAITEWIQRRLDGRGHLLAIEIDPVFAEALQRRYPTLDVAVADAGDLASLLAERGLGTVDAVVSALPWTTFSDEQTRRILRALASSMSPDGVFTTITYTTARLMPPWRRVLAALNDTFESVEPSRAIWANLPPAFVYEARRPRPRTAA</sequence>
<organism evidence="5 6">
    <name type="scientific">Catenuloplanes atrovinosus</name>
    <dbReference type="NCBI Taxonomy" id="137266"/>
    <lineage>
        <taxon>Bacteria</taxon>
        <taxon>Bacillati</taxon>
        <taxon>Actinomycetota</taxon>
        <taxon>Actinomycetes</taxon>
        <taxon>Micromonosporales</taxon>
        <taxon>Micromonosporaceae</taxon>
        <taxon>Catenuloplanes</taxon>
    </lineage>
</organism>
<keyword evidence="2" id="KW-0808">Transferase</keyword>
<dbReference type="InterPro" id="IPR041698">
    <property type="entry name" value="Methyltransf_25"/>
</dbReference>
<keyword evidence="1" id="KW-0489">Methyltransferase</keyword>
<evidence type="ECO:0000256" key="1">
    <source>
        <dbReference type="ARBA" id="ARBA00022603"/>
    </source>
</evidence>
<evidence type="ECO:0000313" key="6">
    <source>
        <dbReference type="Proteomes" id="UP001183643"/>
    </source>
</evidence>
<accession>A0AAE3YVF6</accession>
<name>A0AAE3YVF6_9ACTN</name>
<dbReference type="SUPFAM" id="SSF53335">
    <property type="entry name" value="S-adenosyl-L-methionine-dependent methyltransferases"/>
    <property type="match status" value="1"/>
</dbReference>
<dbReference type="AlphaFoldDB" id="A0AAE3YVF6"/>
<evidence type="ECO:0000256" key="2">
    <source>
        <dbReference type="ARBA" id="ARBA00022679"/>
    </source>
</evidence>
<evidence type="ECO:0000259" key="4">
    <source>
        <dbReference type="SMART" id="SM00650"/>
    </source>
</evidence>
<dbReference type="InterPro" id="IPR029063">
    <property type="entry name" value="SAM-dependent_MTases_sf"/>
</dbReference>
<dbReference type="SMART" id="SM00650">
    <property type="entry name" value="rADc"/>
    <property type="match status" value="1"/>
</dbReference>
<dbReference type="EMBL" id="JAVDYB010000001">
    <property type="protein sequence ID" value="MDR7279108.1"/>
    <property type="molecule type" value="Genomic_DNA"/>
</dbReference>
<dbReference type="Pfam" id="PF13649">
    <property type="entry name" value="Methyltransf_25"/>
    <property type="match status" value="1"/>
</dbReference>
<comment type="caution">
    <text evidence="5">The sequence shown here is derived from an EMBL/GenBank/DDBJ whole genome shotgun (WGS) entry which is preliminary data.</text>
</comment>
<gene>
    <name evidence="5" type="ORF">J2S41_005886</name>
</gene>
<protein>
    <submittedName>
        <fullName evidence="5">Phospholipid N-methyltransferase</fullName>
    </submittedName>
</protein>
<evidence type="ECO:0000313" key="5">
    <source>
        <dbReference type="EMBL" id="MDR7279108.1"/>
    </source>
</evidence>
<keyword evidence="6" id="KW-1185">Reference proteome</keyword>
<dbReference type="Proteomes" id="UP001183643">
    <property type="component" value="Unassembled WGS sequence"/>
</dbReference>
<dbReference type="RefSeq" id="WP_310372450.1">
    <property type="nucleotide sequence ID" value="NZ_JAVDYB010000001.1"/>
</dbReference>
<reference evidence="5" key="1">
    <citation type="submission" date="2023-07" db="EMBL/GenBank/DDBJ databases">
        <title>Sequencing the genomes of 1000 actinobacteria strains.</title>
        <authorList>
            <person name="Klenk H.-P."/>
        </authorList>
    </citation>
    <scope>NUCLEOTIDE SEQUENCE</scope>
    <source>
        <strain evidence="5">DSM 44707</strain>
    </source>
</reference>
<dbReference type="GO" id="GO:0000179">
    <property type="term" value="F:rRNA (adenine-N6,N6-)-dimethyltransferase activity"/>
    <property type="evidence" value="ECO:0007669"/>
    <property type="project" value="InterPro"/>
</dbReference>